<dbReference type="Proteomes" id="UP000679179">
    <property type="component" value="Unassembled WGS sequence"/>
</dbReference>
<protein>
    <submittedName>
        <fullName evidence="1">Uncharacterized protein</fullName>
    </submittedName>
</protein>
<dbReference type="EMBL" id="BOPZ01000010">
    <property type="protein sequence ID" value="GIM28839.1"/>
    <property type="molecule type" value="Genomic_DNA"/>
</dbReference>
<comment type="caution">
    <text evidence="1">The sequence shown here is derived from an EMBL/GenBank/DDBJ whole genome shotgun (WGS) entry which is preliminary data.</text>
</comment>
<gene>
    <name evidence="1" type="ORF">CPJCM30710_15050</name>
</gene>
<accession>A0A919RYZ0</accession>
<sequence length="537" mass="62383">MTNIFPNIKNTNPSDQNLQIQTFGRRIFNSQTVQEYLLEFLIVFLGEKDTEDKSIGFLKVKLWDSEKITYLKNPNIGLKRFIFFDKTKLDSRFTVDIDADNAINGLLEKKIEAQSYSNETILNIIRDLLSGFSMFTGNRGWYAQSLMPICRETIFCEAIGLKAKRKTLSMLDDDGYFNIETDKRFEFNQYSFLARGGEVYYLHILQGLNNIKNIEGDEKAIHYRDTLEKLIINLVDTYSEFSRISKWIQNNWIRFISEKKEDDCSEEVVKKQLMQKGECKWIAGEYERRAAFSVKEIINLLEADINEFEKINLFSKGIVFQILRMMSEAAYIQSRQDINGNNRCWIIHFNSNNDADTKIKRLAVECYKEVEEDMMIALANKLNSIKSNSVVDETGIRKNKTDIQLLKDAYDDSYKLLRKLGKDIGIIVPLKGDNMRFTLCDDIIRFFVLALIPPSSKMTLDTFLRKLYNQFGIVIGPKQYNKYINDRGLKLTDASYLKYNLDEFQRLLKKNGFLKELSDATAMVINPYNTVQGIEGV</sequence>
<dbReference type="RefSeq" id="WP_212903559.1">
    <property type="nucleotide sequence ID" value="NZ_BOPZ01000010.1"/>
</dbReference>
<evidence type="ECO:0000313" key="2">
    <source>
        <dbReference type="Proteomes" id="UP000679179"/>
    </source>
</evidence>
<dbReference type="AlphaFoldDB" id="A0A919RYZ0"/>
<keyword evidence="2" id="KW-1185">Reference proteome</keyword>
<evidence type="ECO:0000313" key="1">
    <source>
        <dbReference type="EMBL" id="GIM28839.1"/>
    </source>
</evidence>
<reference evidence="1" key="1">
    <citation type="submission" date="2021-03" db="EMBL/GenBank/DDBJ databases">
        <title>Taxonomic study of Clostridium polyendosporum from meadow-gley soil under rice.</title>
        <authorList>
            <person name="Kobayashi H."/>
            <person name="Tanizawa Y."/>
            <person name="Yagura M."/>
        </authorList>
    </citation>
    <scope>NUCLEOTIDE SEQUENCE</scope>
    <source>
        <strain evidence="1">JCM 30710</strain>
    </source>
</reference>
<proteinExistence type="predicted"/>
<name>A0A919RYZ0_9CLOT</name>
<organism evidence="1 2">
    <name type="scientific">Clostridium polyendosporum</name>
    <dbReference type="NCBI Taxonomy" id="69208"/>
    <lineage>
        <taxon>Bacteria</taxon>
        <taxon>Bacillati</taxon>
        <taxon>Bacillota</taxon>
        <taxon>Clostridia</taxon>
        <taxon>Eubacteriales</taxon>
        <taxon>Clostridiaceae</taxon>
        <taxon>Clostridium</taxon>
    </lineage>
</organism>